<feature type="compositionally biased region" description="Polar residues" evidence="3">
    <location>
        <begin position="392"/>
        <end position="403"/>
    </location>
</feature>
<organism evidence="4 5">
    <name type="scientific">Mytilus coruscus</name>
    <name type="common">Sea mussel</name>
    <dbReference type="NCBI Taxonomy" id="42192"/>
    <lineage>
        <taxon>Eukaryota</taxon>
        <taxon>Metazoa</taxon>
        <taxon>Spiralia</taxon>
        <taxon>Lophotrochozoa</taxon>
        <taxon>Mollusca</taxon>
        <taxon>Bivalvia</taxon>
        <taxon>Autobranchia</taxon>
        <taxon>Pteriomorphia</taxon>
        <taxon>Mytilida</taxon>
        <taxon>Mytiloidea</taxon>
        <taxon>Mytilidae</taxon>
        <taxon>Mytilinae</taxon>
        <taxon>Mytilus</taxon>
    </lineage>
</organism>
<dbReference type="CDD" id="cd22791">
    <property type="entry name" value="OTU_VRTN"/>
    <property type="match status" value="1"/>
</dbReference>
<feature type="compositionally biased region" description="Polar residues" evidence="3">
    <location>
        <begin position="488"/>
        <end position="501"/>
    </location>
</feature>
<sequence length="670" mass="73494">MVLLYLQSSESFDDLQAKCIEINESQMFHSYPFTVDKDIAIVTHNLAADRQAIDCMPRDGLALFSSMLPVCVVGDGNCLPRSASVACFGNETAHKEIRARIVVEMCLYKHQYVDNEYLNKGVDLPQKEAKNLVKTYAMFSEKYTPGDKITNEVISRIYDAEVSEIVKCGIFMGIWQLFALSSCANTRMYSVYPDLGAQLPRLTLNRQILPRNNLIQSSSKETSFVIMWSSTRTDMTRHNWVPNHFVPLIPSYHLKTPEVDIDFLQDGDEAFSLDDSVMMTLLQTVTDVEFDDNNDVVSDKNTDINTTTGDKPHDINGTTDGEPQDINGSTVGETQDINGTTGDEPLEINGTTCGESQDINDTNGGKPQDINDTTCGETQDIYGTTGDKPQDINYTTDGEPQDINGTTNLNISGATDGVPQDIICITDGEPKTSTAQLLDRPKHQWRYFSGDITGINGALGDEFQDTNDTTGDEPKDIKGTTDDKPQDINGTTDGENQNINGATDGESHIINSSPGDESQDTNATTGNEPRDINATTDTNGTTGVELQDINGTTVDEPQDINVTPVDEPKVITATTGDEPQDINGTIVDEPKVTTATTGDEPQDINDTTDEHHKCINGLTHDENTGINGTISDEHKTFNCRKEDDQHRLQNGHGSSFIQKRVQLIRHVLGG</sequence>
<evidence type="ECO:0000256" key="3">
    <source>
        <dbReference type="SAM" id="MobiDB-lite"/>
    </source>
</evidence>
<dbReference type="Proteomes" id="UP000507470">
    <property type="component" value="Unassembled WGS sequence"/>
</dbReference>
<feature type="compositionally biased region" description="Polar residues" evidence="3">
    <location>
        <begin position="509"/>
        <end position="543"/>
    </location>
</feature>
<feature type="region of interest" description="Disordered" evidence="3">
    <location>
        <begin position="297"/>
        <end position="371"/>
    </location>
</feature>
<dbReference type="EMBL" id="CACVKT020008219">
    <property type="protein sequence ID" value="CAC5413754.1"/>
    <property type="molecule type" value="Genomic_DNA"/>
</dbReference>
<gene>
    <name evidence="4" type="ORF">MCOR_46619</name>
</gene>
<dbReference type="Gene3D" id="3.90.70.80">
    <property type="match status" value="1"/>
</dbReference>
<name>A0A6J8DYV9_MYTCO</name>
<feature type="compositionally biased region" description="Basic and acidic residues" evidence="3">
    <location>
        <begin position="472"/>
        <end position="486"/>
    </location>
</feature>
<dbReference type="GO" id="GO:0006357">
    <property type="term" value="P:regulation of transcription by RNA polymerase II"/>
    <property type="evidence" value="ECO:0007669"/>
    <property type="project" value="TreeGrafter"/>
</dbReference>
<evidence type="ECO:0000313" key="5">
    <source>
        <dbReference type="Proteomes" id="UP000507470"/>
    </source>
</evidence>
<protein>
    <recommendedName>
        <fullName evidence="2">Vertnin</fullName>
    </recommendedName>
</protein>
<evidence type="ECO:0000313" key="4">
    <source>
        <dbReference type="EMBL" id="CAC5413754.1"/>
    </source>
</evidence>
<dbReference type="OrthoDB" id="10043303at2759"/>
<feature type="region of interest" description="Disordered" evidence="3">
    <location>
        <begin position="383"/>
        <end position="403"/>
    </location>
</feature>
<comment type="similarity">
    <text evidence="1">Belongs to the vertnin family.</text>
</comment>
<dbReference type="GO" id="GO:0000785">
    <property type="term" value="C:chromatin"/>
    <property type="evidence" value="ECO:0007669"/>
    <property type="project" value="TreeGrafter"/>
</dbReference>
<proteinExistence type="inferred from homology"/>
<dbReference type="InterPro" id="IPR038822">
    <property type="entry name" value="Vertnin-like"/>
</dbReference>
<keyword evidence="5" id="KW-1185">Reference proteome</keyword>
<feature type="region of interest" description="Disordered" evidence="3">
    <location>
        <begin position="457"/>
        <end position="543"/>
    </location>
</feature>
<dbReference type="AlphaFoldDB" id="A0A6J8DYV9"/>
<dbReference type="PANTHER" id="PTHR16081">
    <property type="entry name" value="VERTNIN"/>
    <property type="match status" value="1"/>
</dbReference>
<reference evidence="4 5" key="1">
    <citation type="submission" date="2020-06" db="EMBL/GenBank/DDBJ databases">
        <authorList>
            <person name="Li R."/>
            <person name="Bekaert M."/>
        </authorList>
    </citation>
    <scope>NUCLEOTIDE SEQUENCE [LARGE SCALE GENOMIC DNA]</scope>
    <source>
        <strain evidence="5">wild</strain>
    </source>
</reference>
<dbReference type="InterPro" id="IPR047273">
    <property type="entry name" value="VRTN_OTU_dom"/>
</dbReference>
<evidence type="ECO:0000256" key="1">
    <source>
        <dbReference type="ARBA" id="ARBA00007290"/>
    </source>
</evidence>
<feature type="compositionally biased region" description="Polar residues" evidence="3">
    <location>
        <begin position="349"/>
        <end position="371"/>
    </location>
</feature>
<evidence type="ECO:0000256" key="2">
    <source>
        <dbReference type="ARBA" id="ARBA00020188"/>
    </source>
</evidence>
<accession>A0A6J8DYV9</accession>
<feature type="compositionally biased region" description="Polar residues" evidence="3">
    <location>
        <begin position="316"/>
        <end position="341"/>
    </location>
</feature>
<dbReference type="PANTHER" id="PTHR16081:SF0">
    <property type="entry name" value="VERTNIN"/>
    <property type="match status" value="1"/>
</dbReference>